<gene>
    <name evidence="2" type="ORF">GCM10008942_22810</name>
</gene>
<feature type="region of interest" description="Disordered" evidence="1">
    <location>
        <begin position="22"/>
        <end position="100"/>
    </location>
</feature>
<reference evidence="2 3" key="1">
    <citation type="journal article" date="2019" name="Int. J. Syst. Evol. Microbiol.">
        <title>The Global Catalogue of Microorganisms (GCM) 10K type strain sequencing project: providing services to taxonomists for standard genome sequencing and annotation.</title>
        <authorList>
            <consortium name="The Broad Institute Genomics Platform"/>
            <consortium name="The Broad Institute Genome Sequencing Center for Infectious Disease"/>
            <person name="Wu L."/>
            <person name="Ma J."/>
        </authorList>
    </citation>
    <scope>NUCLEOTIDE SEQUENCE [LARGE SCALE GENOMIC DNA]</scope>
    <source>
        <strain evidence="2 3">JCM 15089</strain>
    </source>
</reference>
<keyword evidence="3" id="KW-1185">Reference proteome</keyword>
<accession>A0ABN1ETD7</accession>
<organism evidence="2 3">
    <name type="scientific">Rhizomicrobium electricum</name>
    <dbReference type="NCBI Taxonomy" id="480070"/>
    <lineage>
        <taxon>Bacteria</taxon>
        <taxon>Pseudomonadati</taxon>
        <taxon>Pseudomonadota</taxon>
        <taxon>Alphaproteobacteria</taxon>
        <taxon>Micropepsales</taxon>
        <taxon>Micropepsaceae</taxon>
        <taxon>Rhizomicrobium</taxon>
    </lineage>
</organism>
<sequence length="100" mass="10446">MTYPISSIAGSIEARETILPCDGRPFMGGHPNPKGRSIAKDWSGGKFASEAARKERVKRAGKFLGRDGFGRTGPAHSSSATSKGNGPDTHSGDAESKGRS</sequence>
<dbReference type="EMBL" id="BAAADD010000005">
    <property type="protein sequence ID" value="GAA0573539.1"/>
    <property type="molecule type" value="Genomic_DNA"/>
</dbReference>
<evidence type="ECO:0000256" key="1">
    <source>
        <dbReference type="SAM" id="MobiDB-lite"/>
    </source>
</evidence>
<evidence type="ECO:0000313" key="2">
    <source>
        <dbReference type="EMBL" id="GAA0573539.1"/>
    </source>
</evidence>
<protein>
    <submittedName>
        <fullName evidence="2">Uncharacterized protein</fullName>
    </submittedName>
</protein>
<feature type="compositionally biased region" description="Basic and acidic residues" evidence="1">
    <location>
        <begin position="90"/>
        <end position="100"/>
    </location>
</feature>
<feature type="compositionally biased region" description="Polar residues" evidence="1">
    <location>
        <begin position="75"/>
        <end position="84"/>
    </location>
</feature>
<dbReference type="Proteomes" id="UP001499951">
    <property type="component" value="Unassembled WGS sequence"/>
</dbReference>
<name>A0ABN1ETD7_9PROT</name>
<proteinExistence type="predicted"/>
<comment type="caution">
    <text evidence="2">The sequence shown here is derived from an EMBL/GenBank/DDBJ whole genome shotgun (WGS) entry which is preliminary data.</text>
</comment>
<evidence type="ECO:0000313" key="3">
    <source>
        <dbReference type="Proteomes" id="UP001499951"/>
    </source>
</evidence>